<dbReference type="Pfam" id="PF07687">
    <property type="entry name" value="M20_dimer"/>
    <property type="match status" value="1"/>
</dbReference>
<name>A0AAD7YNS2_MYTSE</name>
<evidence type="ECO:0000256" key="4">
    <source>
        <dbReference type="ARBA" id="ARBA00022490"/>
    </source>
</evidence>
<dbReference type="Gene3D" id="1.10.150.900">
    <property type="match status" value="1"/>
</dbReference>
<evidence type="ECO:0000256" key="10">
    <source>
        <dbReference type="PIRSR" id="PIRSR036696-2"/>
    </source>
</evidence>
<feature type="binding site" evidence="10">
    <location>
        <position position="396"/>
    </location>
    <ligand>
        <name>Zn(2+)</name>
        <dbReference type="ChEBI" id="CHEBI:29105"/>
        <label>2</label>
    </ligand>
</feature>
<keyword evidence="5 10" id="KW-0479">Metal-binding</keyword>
<proteinExistence type="inferred from homology"/>
<feature type="binding site" evidence="10">
    <location>
        <position position="103"/>
    </location>
    <ligand>
        <name>Zn(2+)</name>
        <dbReference type="ChEBI" id="CHEBI:29105"/>
        <label>1</label>
    </ligand>
</feature>
<dbReference type="PROSITE" id="PS00758">
    <property type="entry name" value="ARGE_DAPE_CPG2_1"/>
    <property type="match status" value="1"/>
</dbReference>
<evidence type="ECO:0000256" key="6">
    <source>
        <dbReference type="ARBA" id="ARBA00022801"/>
    </source>
</evidence>
<evidence type="ECO:0000313" key="13">
    <source>
        <dbReference type="EMBL" id="KAJ8721439.1"/>
    </source>
</evidence>
<feature type="active site" evidence="9">
    <location>
        <position position="105"/>
    </location>
</feature>
<dbReference type="SUPFAM" id="SSF53187">
    <property type="entry name" value="Zn-dependent exopeptidases"/>
    <property type="match status" value="1"/>
</dbReference>
<dbReference type="EMBL" id="JARGEI010000013">
    <property type="protein sequence ID" value="KAJ8721439.1"/>
    <property type="molecule type" value="Genomic_DNA"/>
</dbReference>
<keyword evidence="4" id="KW-0963">Cytoplasm</keyword>
<keyword evidence="14" id="KW-1185">Reference proteome</keyword>
<organism evidence="13 14">
    <name type="scientific">Mythimna separata</name>
    <name type="common">Oriental armyworm</name>
    <name type="synonym">Pseudaletia separata</name>
    <dbReference type="NCBI Taxonomy" id="271217"/>
    <lineage>
        <taxon>Eukaryota</taxon>
        <taxon>Metazoa</taxon>
        <taxon>Ecdysozoa</taxon>
        <taxon>Arthropoda</taxon>
        <taxon>Hexapoda</taxon>
        <taxon>Insecta</taxon>
        <taxon>Pterygota</taxon>
        <taxon>Neoptera</taxon>
        <taxon>Endopterygota</taxon>
        <taxon>Lepidoptera</taxon>
        <taxon>Glossata</taxon>
        <taxon>Ditrysia</taxon>
        <taxon>Noctuoidea</taxon>
        <taxon>Noctuidae</taxon>
        <taxon>Noctuinae</taxon>
        <taxon>Hadenini</taxon>
        <taxon>Mythimna</taxon>
    </lineage>
</organism>
<keyword evidence="7 10" id="KW-0862">Zinc</keyword>
<feature type="chain" id="PRO_5042049894" description="N-acyl-aliphatic-L-amino acid amidohydrolase" evidence="11">
    <location>
        <begin position="23"/>
        <end position="429"/>
    </location>
</feature>
<feature type="binding site" evidence="10">
    <location>
        <position position="171"/>
    </location>
    <ligand>
        <name>Zn(2+)</name>
        <dbReference type="ChEBI" id="CHEBI:29105"/>
        <label>2</label>
    </ligand>
</feature>
<dbReference type="GO" id="GO:0004046">
    <property type="term" value="F:aminoacylase activity"/>
    <property type="evidence" value="ECO:0007669"/>
    <property type="project" value="UniProtKB-EC"/>
</dbReference>
<dbReference type="InterPro" id="IPR001261">
    <property type="entry name" value="ArgE/DapE_CS"/>
</dbReference>
<evidence type="ECO:0000259" key="12">
    <source>
        <dbReference type="Pfam" id="PF07687"/>
    </source>
</evidence>
<evidence type="ECO:0000256" key="5">
    <source>
        <dbReference type="ARBA" id="ARBA00022723"/>
    </source>
</evidence>
<evidence type="ECO:0000256" key="8">
    <source>
        <dbReference type="ARBA" id="ARBA00029656"/>
    </source>
</evidence>
<accession>A0AAD7YNS2</accession>
<comment type="similarity">
    <text evidence="2">Belongs to the peptidase M20A family.</text>
</comment>
<keyword evidence="11" id="KW-0732">Signal</keyword>
<reference evidence="13" key="1">
    <citation type="submission" date="2023-03" db="EMBL/GenBank/DDBJ databases">
        <title>Chromosome-level genomes of two armyworms, Mythimna separata and Mythimna loreyi, provide insights into the biosynthesis and reception of sex pheromones.</title>
        <authorList>
            <person name="Zhao H."/>
        </authorList>
    </citation>
    <scope>NUCLEOTIDE SEQUENCE</scope>
    <source>
        <strain evidence="13">BeijingLab</strain>
        <tissue evidence="13">Pupa</tissue>
    </source>
</reference>
<comment type="caution">
    <text evidence="13">The sequence shown here is derived from an EMBL/GenBank/DDBJ whole genome shotgun (WGS) entry which is preliminary data.</text>
</comment>
<dbReference type="InterPro" id="IPR011650">
    <property type="entry name" value="Peptidase_M20_dimer"/>
</dbReference>
<dbReference type="AlphaFoldDB" id="A0AAD7YNS2"/>
<dbReference type="InterPro" id="IPR002933">
    <property type="entry name" value="Peptidase_M20"/>
</dbReference>
<comment type="subcellular location">
    <subcellularLocation>
        <location evidence="1">Cytoplasm</location>
    </subcellularLocation>
</comment>
<evidence type="ECO:0000256" key="7">
    <source>
        <dbReference type="ARBA" id="ARBA00022833"/>
    </source>
</evidence>
<dbReference type="PANTHER" id="PTHR45892:SF1">
    <property type="entry name" value="AMINOACYLASE-1"/>
    <property type="match status" value="1"/>
</dbReference>
<evidence type="ECO:0000313" key="14">
    <source>
        <dbReference type="Proteomes" id="UP001231518"/>
    </source>
</evidence>
<evidence type="ECO:0000256" key="2">
    <source>
        <dbReference type="ARBA" id="ARBA00006247"/>
    </source>
</evidence>
<dbReference type="NCBIfam" id="TIGR01880">
    <property type="entry name" value="Ac-peptdase-euk"/>
    <property type="match status" value="1"/>
</dbReference>
<comment type="cofactor">
    <cofactor evidence="10">
        <name>Zn(2+)</name>
        <dbReference type="ChEBI" id="CHEBI:29105"/>
    </cofactor>
    <text evidence="10">Binds 2 Zn(2+) ions per subunit.</text>
</comment>
<dbReference type="SUPFAM" id="SSF55031">
    <property type="entry name" value="Bacterial exopeptidase dimerisation domain"/>
    <property type="match status" value="1"/>
</dbReference>
<dbReference type="InterPro" id="IPR010159">
    <property type="entry name" value="N-acyl_aa_amidohydrolase"/>
</dbReference>
<feature type="binding site" evidence="10">
    <location>
        <position position="198"/>
    </location>
    <ligand>
        <name>Zn(2+)</name>
        <dbReference type="ChEBI" id="CHEBI:29105"/>
        <label>1</label>
    </ligand>
</feature>
<evidence type="ECO:0000256" key="9">
    <source>
        <dbReference type="PIRSR" id="PIRSR036696-1"/>
    </source>
</evidence>
<dbReference type="PIRSF" id="PIRSF036696">
    <property type="entry name" value="ACY-1"/>
    <property type="match status" value="1"/>
</dbReference>
<sequence length="429" mass="48223">MTEMLRSLILLCVLFTIHKSFAGPLRNQYSLYPELGAVKRFREYIRIDTSQEENIKHAVDFWIRQANELGYPYAVYAPAGKPIFVITVEGSDPSLPSIMLNSHMDVVKADESEWTYPPFAAHMDSNGDIYGRGTQDTKDVGIQYIEAIRRLKKHNITLARTLHVTLMPDEETGGKNGMKAFVKTKAFQSLNVGFALDEGLSSRDDSLFATYVDRRPWQMEFTLYGEGGHGLAMPDESAMEKAHRFINAVMAYRETQKQIMKTKNSTDYFGYNSVNINMLEGGLAVNIIPSKLKMAIDLRLSPDANVDEIQSLVESWMQEAGNNTEISYIRQEKQSEATAVDDSNPYWVTLKSTLNNMGIKITPVVCPATSDVLVLRNLGIPALGFTTKSNTIARLHAKDEYQNVETFMKGIDVYTEIIKNIGNLQSDDP</sequence>
<feature type="domain" description="Peptidase M20 dimerisation" evidence="12">
    <location>
        <begin position="218"/>
        <end position="323"/>
    </location>
</feature>
<dbReference type="GO" id="GO:0006520">
    <property type="term" value="P:amino acid metabolic process"/>
    <property type="evidence" value="ECO:0007669"/>
    <property type="project" value="InterPro"/>
</dbReference>
<evidence type="ECO:0000256" key="11">
    <source>
        <dbReference type="SAM" id="SignalP"/>
    </source>
</evidence>
<dbReference type="Gene3D" id="3.40.630.10">
    <property type="entry name" value="Zn peptidases"/>
    <property type="match status" value="1"/>
</dbReference>
<dbReference type="InterPro" id="IPR036264">
    <property type="entry name" value="Bact_exopeptidase_dim_dom"/>
</dbReference>
<gene>
    <name evidence="13" type="ORF">PYW07_002214</name>
</gene>
<dbReference type="PANTHER" id="PTHR45892">
    <property type="entry name" value="AMINOACYLASE-1"/>
    <property type="match status" value="1"/>
</dbReference>
<dbReference type="Gene3D" id="3.30.70.360">
    <property type="match status" value="1"/>
</dbReference>
<feature type="active site" description="Proton acceptor" evidence="9">
    <location>
        <position position="170"/>
    </location>
</feature>
<dbReference type="EC" id="3.5.1.14" evidence="3"/>
<evidence type="ECO:0000256" key="1">
    <source>
        <dbReference type="ARBA" id="ARBA00004496"/>
    </source>
</evidence>
<dbReference type="Pfam" id="PF01546">
    <property type="entry name" value="Peptidase_M20"/>
    <property type="match status" value="1"/>
</dbReference>
<feature type="binding site" evidence="10">
    <location>
        <position position="136"/>
    </location>
    <ligand>
        <name>Zn(2+)</name>
        <dbReference type="ChEBI" id="CHEBI:29105"/>
        <label>2</label>
    </ligand>
</feature>
<feature type="binding site" evidence="10">
    <location>
        <position position="136"/>
    </location>
    <ligand>
        <name>Zn(2+)</name>
        <dbReference type="ChEBI" id="CHEBI:29105"/>
        <label>1</label>
    </ligand>
</feature>
<dbReference type="Proteomes" id="UP001231518">
    <property type="component" value="Chromosome 12"/>
</dbReference>
<protein>
    <recommendedName>
        <fullName evidence="3">N-acyl-aliphatic-L-amino acid amidohydrolase</fullName>
        <ecNumber evidence="3">3.5.1.14</ecNumber>
    </recommendedName>
    <alternativeName>
        <fullName evidence="8">N-acyl-L-amino-acid amidohydrolase</fullName>
    </alternativeName>
</protein>
<dbReference type="GO" id="GO:0046872">
    <property type="term" value="F:metal ion binding"/>
    <property type="evidence" value="ECO:0007669"/>
    <property type="project" value="UniProtKB-KW"/>
</dbReference>
<evidence type="ECO:0000256" key="3">
    <source>
        <dbReference type="ARBA" id="ARBA00011913"/>
    </source>
</evidence>
<dbReference type="GO" id="GO:0005737">
    <property type="term" value="C:cytoplasm"/>
    <property type="evidence" value="ECO:0007669"/>
    <property type="project" value="UniProtKB-SubCell"/>
</dbReference>
<keyword evidence="6" id="KW-0378">Hydrolase</keyword>
<dbReference type="InterPro" id="IPR052083">
    <property type="entry name" value="Aminoacylase-1_M20A"/>
</dbReference>
<feature type="signal peptide" evidence="11">
    <location>
        <begin position="1"/>
        <end position="22"/>
    </location>
</feature>